<dbReference type="OrthoDB" id="1163521at2"/>
<sequence length="76" mass="8415">MKFNQFSKKEQEIRNYLLADALAGFDGLGLHTSVVNATPVKMPNANGTTVLEKELNLTSIHIREVLVTDSFTSHIV</sequence>
<proteinExistence type="predicted"/>
<dbReference type="EMBL" id="FOAB01000005">
    <property type="protein sequence ID" value="SEL71098.1"/>
    <property type="molecule type" value="Genomic_DNA"/>
</dbReference>
<organism evidence="1 2">
    <name type="scientific">Aquimarina amphilecti</name>
    <dbReference type="NCBI Taxonomy" id="1038014"/>
    <lineage>
        <taxon>Bacteria</taxon>
        <taxon>Pseudomonadati</taxon>
        <taxon>Bacteroidota</taxon>
        <taxon>Flavobacteriia</taxon>
        <taxon>Flavobacteriales</taxon>
        <taxon>Flavobacteriaceae</taxon>
        <taxon>Aquimarina</taxon>
    </lineage>
</organism>
<dbReference type="Proteomes" id="UP000198521">
    <property type="component" value="Unassembled WGS sequence"/>
</dbReference>
<dbReference type="RefSeq" id="WP_091410176.1">
    <property type="nucleotide sequence ID" value="NZ_FOAB01000005.1"/>
</dbReference>
<evidence type="ECO:0000313" key="1">
    <source>
        <dbReference type="EMBL" id="SEL71098.1"/>
    </source>
</evidence>
<accession>A0A1H7SFB2</accession>
<dbReference type="AlphaFoldDB" id="A0A1H7SFB2"/>
<name>A0A1H7SFB2_AQUAM</name>
<protein>
    <submittedName>
        <fullName evidence="1">Uncharacterized protein</fullName>
    </submittedName>
</protein>
<keyword evidence="2" id="KW-1185">Reference proteome</keyword>
<gene>
    <name evidence="1" type="ORF">SAMN04487910_3136</name>
</gene>
<reference evidence="1 2" key="1">
    <citation type="submission" date="2016-10" db="EMBL/GenBank/DDBJ databases">
        <authorList>
            <person name="de Groot N.N."/>
        </authorList>
    </citation>
    <scope>NUCLEOTIDE SEQUENCE [LARGE SCALE GENOMIC DNA]</scope>
    <source>
        <strain evidence="1 2">DSM 25232</strain>
    </source>
</reference>
<evidence type="ECO:0000313" key="2">
    <source>
        <dbReference type="Proteomes" id="UP000198521"/>
    </source>
</evidence>